<reference evidence="1" key="1">
    <citation type="journal article" date="2014" name="Int. J. Syst. Evol. Microbiol.">
        <title>Complete genome sequence of Corynebacterium casei LMG S-19264T (=DSM 44701T), isolated from a smear-ripened cheese.</title>
        <authorList>
            <consortium name="US DOE Joint Genome Institute (JGI-PGF)"/>
            <person name="Walter F."/>
            <person name="Albersmeier A."/>
            <person name="Kalinowski J."/>
            <person name="Ruckert C."/>
        </authorList>
    </citation>
    <scope>NUCLEOTIDE SEQUENCE</scope>
    <source>
        <strain evidence="1">KCTC 42651</strain>
    </source>
</reference>
<keyword evidence="2" id="KW-1185">Reference proteome</keyword>
<dbReference type="Proteomes" id="UP000630353">
    <property type="component" value="Unassembled WGS sequence"/>
</dbReference>
<evidence type="ECO:0008006" key="3">
    <source>
        <dbReference type="Google" id="ProtNLM"/>
    </source>
</evidence>
<dbReference type="RefSeq" id="WP_189990621.1">
    <property type="nucleotide sequence ID" value="NZ_BMZS01000006.1"/>
</dbReference>
<reference evidence="1" key="2">
    <citation type="submission" date="2020-09" db="EMBL/GenBank/DDBJ databases">
        <authorList>
            <person name="Sun Q."/>
            <person name="Kim S."/>
        </authorList>
    </citation>
    <scope>NUCLEOTIDE SEQUENCE</scope>
    <source>
        <strain evidence="1">KCTC 42651</strain>
    </source>
</reference>
<dbReference type="AlphaFoldDB" id="A0A919CQG1"/>
<gene>
    <name evidence="1" type="ORF">GCM10017083_27950</name>
</gene>
<dbReference type="EMBL" id="BMZS01000006">
    <property type="protein sequence ID" value="GHD52519.1"/>
    <property type="molecule type" value="Genomic_DNA"/>
</dbReference>
<organism evidence="1 2">
    <name type="scientific">Thalassobaculum fulvum</name>
    <dbReference type="NCBI Taxonomy" id="1633335"/>
    <lineage>
        <taxon>Bacteria</taxon>
        <taxon>Pseudomonadati</taxon>
        <taxon>Pseudomonadota</taxon>
        <taxon>Alphaproteobacteria</taxon>
        <taxon>Rhodospirillales</taxon>
        <taxon>Thalassobaculaceae</taxon>
        <taxon>Thalassobaculum</taxon>
    </lineage>
</organism>
<name>A0A919CQG1_9PROT</name>
<evidence type="ECO:0000313" key="1">
    <source>
        <dbReference type="EMBL" id="GHD52519.1"/>
    </source>
</evidence>
<sequence length="272" mass="28569">MTDPQSAPRVIRRLVVGFHDAAGSSSALEATVRLARTMESQLLGIFVEDAPLLEWSSSPLTRQVGRGVRPGGTFTPDTLAADFATAAAMMRERLARLAGGVGLTAGFRVARTSASSLDFDGREPGDLLVVVEPTDPMARLSYPFAGLLQTIARTSVPVLYMPHRVLQRRGPVVSIAPRPDDPGQRLAAEVAATIGEDLLNLPPPAHGSSPGVGGPLSLQDLSRALSGVRERLLVLSRPTLPADDPCLFASIATQRMVPTLVAGTGKNGDPTA</sequence>
<evidence type="ECO:0000313" key="2">
    <source>
        <dbReference type="Proteomes" id="UP000630353"/>
    </source>
</evidence>
<protein>
    <recommendedName>
        <fullName evidence="3">Universal stress protein family protein</fullName>
    </recommendedName>
</protein>
<proteinExistence type="predicted"/>
<comment type="caution">
    <text evidence="1">The sequence shown here is derived from an EMBL/GenBank/DDBJ whole genome shotgun (WGS) entry which is preliminary data.</text>
</comment>
<accession>A0A919CQG1</accession>